<dbReference type="GO" id="GO:0005739">
    <property type="term" value="C:mitochondrion"/>
    <property type="evidence" value="ECO:0007669"/>
    <property type="project" value="TreeGrafter"/>
</dbReference>
<evidence type="ECO:0000313" key="5">
    <source>
        <dbReference type="Proteomes" id="UP000248423"/>
    </source>
</evidence>
<dbReference type="GO" id="GO:0016020">
    <property type="term" value="C:membrane"/>
    <property type="evidence" value="ECO:0007669"/>
    <property type="project" value="TreeGrafter"/>
</dbReference>
<dbReference type="Pfam" id="PF01031">
    <property type="entry name" value="Dynamin_M"/>
    <property type="match status" value="1"/>
</dbReference>
<organism evidence="4 5">
    <name type="scientific">Aspergillus sclerotiicarbonarius (strain CBS 121057 / IBT 28362)</name>
    <dbReference type="NCBI Taxonomy" id="1448318"/>
    <lineage>
        <taxon>Eukaryota</taxon>
        <taxon>Fungi</taxon>
        <taxon>Dikarya</taxon>
        <taxon>Ascomycota</taxon>
        <taxon>Pezizomycotina</taxon>
        <taxon>Eurotiomycetes</taxon>
        <taxon>Eurotiomycetidae</taxon>
        <taxon>Eurotiales</taxon>
        <taxon>Aspergillaceae</taxon>
        <taxon>Aspergillus</taxon>
        <taxon>Aspergillus subgen. Circumdati</taxon>
    </lineage>
</organism>
<dbReference type="Gene3D" id="3.40.50.300">
    <property type="entry name" value="P-loop containing nucleotide triphosphate hydrolases"/>
    <property type="match status" value="1"/>
</dbReference>
<dbReference type="Gene3D" id="1.20.120.1240">
    <property type="entry name" value="Dynamin, middle domain"/>
    <property type="match status" value="1"/>
</dbReference>
<dbReference type="InterPro" id="IPR001401">
    <property type="entry name" value="Dynamin_GTPase"/>
</dbReference>
<accession>A0A319EV79</accession>
<dbReference type="AlphaFoldDB" id="A0A319EV79"/>
<dbReference type="InterPro" id="IPR000375">
    <property type="entry name" value="Dynamin_stalk"/>
</dbReference>
<name>A0A319EV79_ASPSB</name>
<dbReference type="GO" id="GO:0000266">
    <property type="term" value="P:mitochondrial fission"/>
    <property type="evidence" value="ECO:0007669"/>
    <property type="project" value="TreeGrafter"/>
</dbReference>
<dbReference type="InterPro" id="IPR027417">
    <property type="entry name" value="P-loop_NTPase"/>
</dbReference>
<sequence length="704" mass="80437">MDWKQLQSEQALLLDKIDELRDISVEGTLEPPQLVVCGNRSSEKNSILTAISRIPFSSDHDSCSPSAIEIVLRRSPSCNAIKVSIKPGSSRTDEQAETLRSFSAGDDADISKLPALIRAAKKLCMGDSDTVSCGFSDDVLKVEFSGPGMPELIFVDLPWFYDPAIQGQGDEAINTARSLTERYIKDPRSTVLVIVSAQAGYQQQELLDIAGKYDNQRERTLGVITHLHTLKSGSEQEQKFFELAKNEKLRLHALCDWFDEREVVDNVRDEREMAFFSQGRWRHIPRERVGIDRLHCRLSNMISKQICRSLPRLIHDIQQRITDCQDKLRRLGTGRSNPQDQRGYLLHISSNFERITGQALNGIYADEFFSVLNWEDNGSDSRQLRAVVRELNEYFAEAMHLRGSRRKILDPNEKPLSESEHTEAIDRPYMHDWTPEYIQKELMEQEISERARRYRGIELPGSTNYTLVGDLFREESKPWEGIAREHMLTTWEYVRRFVHLLLRDLSDEHTSFLLMEFFIESELDNLKDALLAKLDELTSYLKRGHPLPIEKSFLMEIQMSRFNRRVSTLKAQLARGGSVQAVDILNELNKATAAMEVPEEQSAAATIVEQMQAYYSTAIVTFVNNIVTLGIENCLLAPLKTIFTGQSINNLSDEQVQALATEPSFIREERKLFSEELVKLQTSLRSFNRFNTTFQSLQGPSLFG</sequence>
<evidence type="ECO:0000256" key="1">
    <source>
        <dbReference type="ARBA" id="ARBA00022741"/>
    </source>
</evidence>
<evidence type="ECO:0000259" key="3">
    <source>
        <dbReference type="PROSITE" id="PS51388"/>
    </source>
</evidence>
<dbReference type="STRING" id="1448318.A0A319EV79"/>
<gene>
    <name evidence="4" type="ORF">BO78DRAFT_443901</name>
</gene>
<dbReference type="GO" id="GO:0006897">
    <property type="term" value="P:endocytosis"/>
    <property type="evidence" value="ECO:0007669"/>
    <property type="project" value="TreeGrafter"/>
</dbReference>
<dbReference type="InterPro" id="IPR045063">
    <property type="entry name" value="Dynamin_N"/>
</dbReference>
<dbReference type="SMART" id="SM00053">
    <property type="entry name" value="DYNc"/>
    <property type="match status" value="1"/>
</dbReference>
<dbReference type="GO" id="GO:0003924">
    <property type="term" value="F:GTPase activity"/>
    <property type="evidence" value="ECO:0007669"/>
    <property type="project" value="InterPro"/>
</dbReference>
<reference evidence="4 5" key="1">
    <citation type="submission" date="2018-02" db="EMBL/GenBank/DDBJ databases">
        <title>The genomes of Aspergillus section Nigri reveals drivers in fungal speciation.</title>
        <authorList>
            <consortium name="DOE Joint Genome Institute"/>
            <person name="Vesth T.C."/>
            <person name="Nybo J."/>
            <person name="Theobald S."/>
            <person name="Brandl J."/>
            <person name="Frisvad J.C."/>
            <person name="Nielsen K.F."/>
            <person name="Lyhne E.K."/>
            <person name="Kogle M.E."/>
            <person name="Kuo A."/>
            <person name="Riley R."/>
            <person name="Clum A."/>
            <person name="Nolan M."/>
            <person name="Lipzen A."/>
            <person name="Salamov A."/>
            <person name="Henrissat B."/>
            <person name="Wiebenga A."/>
            <person name="De vries R.P."/>
            <person name="Grigoriev I.V."/>
            <person name="Mortensen U.H."/>
            <person name="Andersen M.R."/>
            <person name="Baker S.E."/>
        </authorList>
    </citation>
    <scope>NUCLEOTIDE SEQUENCE [LARGE SCALE GENOMIC DNA]</scope>
    <source>
        <strain evidence="4 5">CBS 121057</strain>
    </source>
</reference>
<dbReference type="PROSITE" id="PS51388">
    <property type="entry name" value="GED"/>
    <property type="match status" value="1"/>
</dbReference>
<dbReference type="GO" id="GO:0005874">
    <property type="term" value="C:microtubule"/>
    <property type="evidence" value="ECO:0007669"/>
    <property type="project" value="TreeGrafter"/>
</dbReference>
<dbReference type="GO" id="GO:0016559">
    <property type="term" value="P:peroxisome fission"/>
    <property type="evidence" value="ECO:0007669"/>
    <property type="project" value="TreeGrafter"/>
</dbReference>
<dbReference type="VEuPathDB" id="FungiDB:BO78DRAFT_443901"/>
<evidence type="ECO:0000256" key="2">
    <source>
        <dbReference type="ARBA" id="ARBA00023134"/>
    </source>
</evidence>
<feature type="domain" description="GED" evidence="3">
    <location>
        <begin position="604"/>
        <end position="695"/>
    </location>
</feature>
<dbReference type="InterPro" id="IPR020850">
    <property type="entry name" value="GED_dom"/>
</dbReference>
<protein>
    <recommendedName>
        <fullName evidence="3">GED domain-containing protein</fullName>
    </recommendedName>
</protein>
<keyword evidence="1" id="KW-0547">Nucleotide-binding</keyword>
<dbReference type="Proteomes" id="UP000248423">
    <property type="component" value="Unassembled WGS sequence"/>
</dbReference>
<dbReference type="PANTHER" id="PTHR11566:SF149">
    <property type="entry name" value="GTPASE, PUTATIVE (AFU_ORTHOLOGUE AFUA_6G11890)-RELATED"/>
    <property type="match status" value="1"/>
</dbReference>
<keyword evidence="5" id="KW-1185">Reference proteome</keyword>
<proteinExistence type="predicted"/>
<dbReference type="GO" id="GO:0008017">
    <property type="term" value="F:microtubule binding"/>
    <property type="evidence" value="ECO:0007669"/>
    <property type="project" value="TreeGrafter"/>
</dbReference>
<dbReference type="OrthoDB" id="415706at2759"/>
<dbReference type="PRINTS" id="PR00195">
    <property type="entry name" value="DYNAMIN"/>
</dbReference>
<dbReference type="PANTHER" id="PTHR11566">
    <property type="entry name" value="DYNAMIN"/>
    <property type="match status" value="1"/>
</dbReference>
<dbReference type="SUPFAM" id="SSF52540">
    <property type="entry name" value="P-loop containing nucleoside triphosphate hydrolases"/>
    <property type="match status" value="1"/>
</dbReference>
<dbReference type="Pfam" id="PF00350">
    <property type="entry name" value="Dynamin_N"/>
    <property type="match status" value="1"/>
</dbReference>
<dbReference type="GO" id="GO:0048312">
    <property type="term" value="P:intracellular distribution of mitochondria"/>
    <property type="evidence" value="ECO:0007669"/>
    <property type="project" value="TreeGrafter"/>
</dbReference>
<dbReference type="InterPro" id="IPR022812">
    <property type="entry name" value="Dynamin"/>
</dbReference>
<dbReference type="GO" id="GO:0005525">
    <property type="term" value="F:GTP binding"/>
    <property type="evidence" value="ECO:0007669"/>
    <property type="project" value="InterPro"/>
</dbReference>
<keyword evidence="2" id="KW-0342">GTP-binding</keyword>
<dbReference type="EMBL" id="KZ826317">
    <property type="protein sequence ID" value="PYI11708.1"/>
    <property type="molecule type" value="Genomic_DNA"/>
</dbReference>
<evidence type="ECO:0000313" key="4">
    <source>
        <dbReference type="EMBL" id="PYI11708.1"/>
    </source>
</evidence>